<dbReference type="GO" id="GO:0009279">
    <property type="term" value="C:cell outer membrane"/>
    <property type="evidence" value="ECO:0007669"/>
    <property type="project" value="UniProtKB-SubCell"/>
</dbReference>
<feature type="domain" description="TonB-dependent receptor-like beta-barrel" evidence="15">
    <location>
        <begin position="285"/>
        <end position="736"/>
    </location>
</feature>
<dbReference type="PROSITE" id="PS00430">
    <property type="entry name" value="TONB_DEPENDENT_REC_1"/>
    <property type="match status" value="1"/>
</dbReference>
<feature type="compositionally biased region" description="Polar residues" evidence="14">
    <location>
        <begin position="39"/>
        <end position="48"/>
    </location>
</feature>
<feature type="short sequence motif" description="TonB box" evidence="12">
    <location>
        <begin position="56"/>
        <end position="62"/>
    </location>
</feature>
<evidence type="ECO:0000313" key="17">
    <source>
        <dbReference type="EMBL" id="GLQ63902.1"/>
    </source>
</evidence>
<keyword evidence="9 11" id="KW-0472">Membrane</keyword>
<evidence type="ECO:0000256" key="1">
    <source>
        <dbReference type="ARBA" id="ARBA00004571"/>
    </source>
</evidence>
<keyword evidence="17" id="KW-0675">Receptor</keyword>
<evidence type="ECO:0000256" key="6">
    <source>
        <dbReference type="ARBA" id="ARBA00023004"/>
    </source>
</evidence>
<keyword evidence="6" id="KW-0408">Iron</keyword>
<dbReference type="Pfam" id="PF07715">
    <property type="entry name" value="Plug"/>
    <property type="match status" value="1"/>
</dbReference>
<proteinExistence type="inferred from homology"/>
<evidence type="ECO:0000256" key="4">
    <source>
        <dbReference type="ARBA" id="ARBA00022496"/>
    </source>
</evidence>
<keyword evidence="4" id="KW-0410">Iron transport</keyword>
<keyword evidence="7" id="KW-0406">Ion transport</keyword>
<evidence type="ECO:0000256" key="9">
    <source>
        <dbReference type="ARBA" id="ARBA00023136"/>
    </source>
</evidence>
<reference evidence="18" key="1">
    <citation type="journal article" date="2019" name="Int. J. Syst. Evol. Microbiol.">
        <title>The Global Catalogue of Microorganisms (GCM) 10K type strain sequencing project: providing services to taxonomists for standard genome sequencing and annotation.</title>
        <authorList>
            <consortium name="The Broad Institute Genomics Platform"/>
            <consortium name="The Broad Institute Genome Sequencing Center for Infectious Disease"/>
            <person name="Wu L."/>
            <person name="Ma J."/>
        </authorList>
    </citation>
    <scope>NUCLEOTIDE SEQUENCE [LARGE SCALE GENOMIC DNA]</scope>
    <source>
        <strain evidence="18">NBRC 3267</strain>
    </source>
</reference>
<evidence type="ECO:0000256" key="14">
    <source>
        <dbReference type="SAM" id="MobiDB-lite"/>
    </source>
</evidence>
<evidence type="ECO:0000256" key="13">
    <source>
        <dbReference type="RuleBase" id="RU003357"/>
    </source>
</evidence>
<evidence type="ECO:0000256" key="12">
    <source>
        <dbReference type="PROSITE-ProRule" id="PRU10143"/>
    </source>
</evidence>
<evidence type="ECO:0000256" key="11">
    <source>
        <dbReference type="PROSITE-ProRule" id="PRU01360"/>
    </source>
</evidence>
<comment type="caution">
    <text evidence="17">The sequence shown here is derived from an EMBL/GenBank/DDBJ whole genome shotgun (WGS) entry which is preliminary data.</text>
</comment>
<dbReference type="PANTHER" id="PTHR32552:SF81">
    <property type="entry name" value="TONB-DEPENDENT OUTER MEMBRANE RECEPTOR"/>
    <property type="match status" value="1"/>
</dbReference>
<keyword evidence="2 11" id="KW-0813">Transport</keyword>
<dbReference type="GO" id="GO:0006826">
    <property type="term" value="P:iron ion transport"/>
    <property type="evidence" value="ECO:0007669"/>
    <property type="project" value="UniProtKB-KW"/>
</dbReference>
<keyword evidence="3 11" id="KW-1134">Transmembrane beta strand</keyword>
<protein>
    <submittedName>
        <fullName evidence="17">TonB-dependent receptor</fullName>
    </submittedName>
</protein>
<dbReference type="InterPro" id="IPR039426">
    <property type="entry name" value="TonB-dep_rcpt-like"/>
</dbReference>
<dbReference type="EMBL" id="BSNU01000006">
    <property type="protein sequence ID" value="GLQ63902.1"/>
    <property type="molecule type" value="Genomic_DNA"/>
</dbReference>
<dbReference type="SUPFAM" id="SSF56935">
    <property type="entry name" value="Porins"/>
    <property type="match status" value="1"/>
</dbReference>
<dbReference type="Proteomes" id="UP001156614">
    <property type="component" value="Unassembled WGS sequence"/>
</dbReference>
<dbReference type="InterPro" id="IPR000531">
    <property type="entry name" value="Beta-barrel_TonB"/>
</dbReference>
<dbReference type="PROSITE" id="PS52016">
    <property type="entry name" value="TONB_DEPENDENT_REC_3"/>
    <property type="match status" value="1"/>
</dbReference>
<evidence type="ECO:0000256" key="3">
    <source>
        <dbReference type="ARBA" id="ARBA00022452"/>
    </source>
</evidence>
<dbReference type="Gene3D" id="2.40.170.20">
    <property type="entry name" value="TonB-dependent receptor, beta-barrel domain"/>
    <property type="match status" value="1"/>
</dbReference>
<comment type="similarity">
    <text evidence="11 13">Belongs to the TonB-dependent receptor family.</text>
</comment>
<organism evidence="17 18">
    <name type="scientific">Gluconobacter cerinus</name>
    <dbReference type="NCBI Taxonomy" id="38307"/>
    <lineage>
        <taxon>Bacteria</taxon>
        <taxon>Pseudomonadati</taxon>
        <taxon>Pseudomonadota</taxon>
        <taxon>Alphaproteobacteria</taxon>
        <taxon>Acetobacterales</taxon>
        <taxon>Acetobacteraceae</taxon>
        <taxon>Gluconobacter</taxon>
    </lineage>
</organism>
<evidence type="ECO:0000256" key="5">
    <source>
        <dbReference type="ARBA" id="ARBA00022692"/>
    </source>
</evidence>
<dbReference type="InterPro" id="IPR036942">
    <property type="entry name" value="Beta-barrel_TonB_sf"/>
</dbReference>
<feature type="region of interest" description="Disordered" evidence="14">
    <location>
        <begin position="23"/>
        <end position="48"/>
    </location>
</feature>
<evidence type="ECO:0000259" key="16">
    <source>
        <dbReference type="Pfam" id="PF07715"/>
    </source>
</evidence>
<dbReference type="AlphaFoldDB" id="A0AAV5NJ67"/>
<gene>
    <name evidence="17" type="primary">fyuA_4</name>
    <name evidence="17" type="ORF">GCM10007867_27480</name>
</gene>
<feature type="domain" description="TonB-dependent receptor plug" evidence="16">
    <location>
        <begin position="68"/>
        <end position="176"/>
    </location>
</feature>
<dbReference type="Pfam" id="PF00593">
    <property type="entry name" value="TonB_dep_Rec_b-barrel"/>
    <property type="match status" value="1"/>
</dbReference>
<keyword evidence="5 11" id="KW-0812">Transmembrane</keyword>
<evidence type="ECO:0000256" key="2">
    <source>
        <dbReference type="ARBA" id="ARBA00022448"/>
    </source>
</evidence>
<keyword evidence="10 11" id="KW-0998">Cell outer membrane</keyword>
<comment type="subcellular location">
    <subcellularLocation>
        <location evidence="1 11">Cell outer membrane</location>
        <topology evidence="1 11">Multi-pass membrane protein</topology>
    </subcellularLocation>
</comment>
<accession>A0AAV5NJ67</accession>
<evidence type="ECO:0000256" key="8">
    <source>
        <dbReference type="ARBA" id="ARBA00023077"/>
    </source>
</evidence>
<dbReference type="InterPro" id="IPR012910">
    <property type="entry name" value="Plug_dom"/>
</dbReference>
<evidence type="ECO:0000313" key="18">
    <source>
        <dbReference type="Proteomes" id="UP001156614"/>
    </source>
</evidence>
<sequence>MASALCGQTLAFVTVAMGVSTASGHASDLPHKEKAAGHTQASKQTSSVGRPAGLETVIVTANRRSQDIQKVPATITAISAETIARQHMDSAADVAAFAPNALGYNFDGRLRPRYYIRGVGNGNVANNAVGAVALYADDVYLNSLAFQGFPLFDQAQVAVLNGPQGTLWGKNATAGAIQFTSLRPTFRNDGHAQVDFGNYGQKRGELVLNTPIIKNELATRLSVRYENSDGWARNQQTNKRVGNFGDFATRFQTLWRPNERLEFLLNLHVRDMQGTNVPYYSAPGTSVYSPLKTGSRDLTNTNVNGRQALVSEGASLHTTWRPGAGLALTSITAFENAQRRLSGDGDYTPQEFSRSYDKLHPTQVSQEFRLASDAQKRISWIAGAYYFHENLNDTNASVTLPPGAVTTPAIIGQPGYSGTSYTQTTDSVAIFGNTTIHVNKWFQIAGGVRWTHDYLHLDLESRQGLSPVSFSSNSANWWNAASVASPLVGIDSYHGGRSWSNVSYEVEPQVLLGKNQMVYVRIADGYRSGLFNTQITPNPVNRGGTPLQKAAPVNPETLSSYEGGYKGSWFDKRFTLSADGFYSKYDNIQVSWTATDAATKSTIISLTNAASGISYGGEFAFQARPLNDLTVSGNVGILRTKFTNFTAPTGATDLTGNEFARAPHQTANISVDYSYHTRIGDGSVGTRWNYTGHYFYLVSNEKASALQQSAVWLGDVHASFRPWNSRWELSGIVSNITGNRYVVQVLPYSATSQTFTYQYSAPRMFLLSARVDFF</sequence>
<dbReference type="PANTHER" id="PTHR32552">
    <property type="entry name" value="FERRICHROME IRON RECEPTOR-RELATED"/>
    <property type="match status" value="1"/>
</dbReference>
<evidence type="ECO:0000256" key="10">
    <source>
        <dbReference type="ARBA" id="ARBA00023237"/>
    </source>
</evidence>
<name>A0AAV5NJ67_9PROT</name>
<dbReference type="InterPro" id="IPR010916">
    <property type="entry name" value="TonB_box_CS"/>
</dbReference>
<evidence type="ECO:0000256" key="7">
    <source>
        <dbReference type="ARBA" id="ARBA00023065"/>
    </source>
</evidence>
<keyword evidence="8 12" id="KW-0798">TonB box</keyword>
<evidence type="ECO:0000259" key="15">
    <source>
        <dbReference type="Pfam" id="PF00593"/>
    </source>
</evidence>
<keyword evidence="18" id="KW-1185">Reference proteome</keyword>